<sequence length="108" mass="11134">MQWSLVWPVVILAVIGIVQAAVIMQARSAVTEAARAAVRAEALVGSRRGDALSAARQVASPSGVREISVRISEGDGLLRAEVTGRAPFFLDAGSVHLSAGAVAVREGT</sequence>
<proteinExistence type="predicted"/>
<evidence type="ECO:0000259" key="1">
    <source>
        <dbReference type="Pfam" id="PF07811"/>
    </source>
</evidence>
<dbReference type="Pfam" id="PF07811">
    <property type="entry name" value="TadE"/>
    <property type="match status" value="1"/>
</dbReference>
<organism evidence="2 3">
    <name type="scientific">Acidipropionibacterium jensenii</name>
    <dbReference type="NCBI Taxonomy" id="1749"/>
    <lineage>
        <taxon>Bacteria</taxon>
        <taxon>Bacillati</taxon>
        <taxon>Actinomycetota</taxon>
        <taxon>Actinomycetes</taxon>
        <taxon>Propionibacteriales</taxon>
        <taxon>Propionibacteriaceae</taxon>
        <taxon>Acidipropionibacterium</taxon>
    </lineage>
</organism>
<name>A0A3S4W8V1_9ACTN</name>
<dbReference type="InterPro" id="IPR012495">
    <property type="entry name" value="TadE-like_dom"/>
</dbReference>
<dbReference type="EMBL" id="LR134473">
    <property type="protein sequence ID" value="VEI03522.1"/>
    <property type="molecule type" value="Genomic_DNA"/>
</dbReference>
<dbReference type="Proteomes" id="UP000277858">
    <property type="component" value="Chromosome"/>
</dbReference>
<keyword evidence="3" id="KW-1185">Reference proteome</keyword>
<reference evidence="2 3" key="1">
    <citation type="submission" date="2018-12" db="EMBL/GenBank/DDBJ databases">
        <authorList>
            <consortium name="Pathogen Informatics"/>
        </authorList>
    </citation>
    <scope>NUCLEOTIDE SEQUENCE [LARGE SCALE GENOMIC DNA]</scope>
    <source>
        <strain evidence="2 3">NCTC13652</strain>
    </source>
</reference>
<protein>
    <submittedName>
        <fullName evidence="2">TadE-like protein</fullName>
    </submittedName>
</protein>
<accession>A0A3S4W8V1</accession>
<dbReference type="STRING" id="1122997.GCA_000425285_00097"/>
<gene>
    <name evidence="2" type="ORF">NCTC13652_01729</name>
</gene>
<dbReference type="AlphaFoldDB" id="A0A3S4W8V1"/>
<dbReference type="RefSeq" id="WP_232020900.1">
    <property type="nucleotide sequence ID" value="NZ_LR134473.1"/>
</dbReference>
<evidence type="ECO:0000313" key="2">
    <source>
        <dbReference type="EMBL" id="VEI03522.1"/>
    </source>
</evidence>
<feature type="domain" description="TadE-like" evidence="1">
    <location>
        <begin position="3"/>
        <end position="39"/>
    </location>
</feature>
<evidence type="ECO:0000313" key="3">
    <source>
        <dbReference type="Proteomes" id="UP000277858"/>
    </source>
</evidence>